<organism evidence="1 2">
    <name type="scientific">Sphingomonas caseinilyticus</name>
    <dbReference type="NCBI Taxonomy" id="2908205"/>
    <lineage>
        <taxon>Bacteria</taxon>
        <taxon>Pseudomonadati</taxon>
        <taxon>Pseudomonadota</taxon>
        <taxon>Alphaproteobacteria</taxon>
        <taxon>Sphingomonadales</taxon>
        <taxon>Sphingomonadaceae</taxon>
        <taxon>Sphingomonas</taxon>
    </lineage>
</organism>
<sequence length="69" mass="7931">MNLLVLDKDLVDQKPDVGLTQRGVITSEPVAEHFAESADDLWRHRPLAGFQLPFQRFNIRSKRRDAPSM</sequence>
<dbReference type="Proteomes" id="UP001203410">
    <property type="component" value="Unassembled WGS sequence"/>
</dbReference>
<name>A0ABT0RXT9_9SPHN</name>
<comment type="caution">
    <text evidence="1">The sequence shown here is derived from an EMBL/GenBank/DDBJ whole genome shotgun (WGS) entry which is preliminary data.</text>
</comment>
<accession>A0ABT0RXT9</accession>
<proteinExistence type="predicted"/>
<reference evidence="1 2" key="1">
    <citation type="submission" date="2022-05" db="EMBL/GenBank/DDBJ databases">
        <authorList>
            <person name="Jo J.-H."/>
            <person name="Im W.-T."/>
        </authorList>
    </citation>
    <scope>NUCLEOTIDE SEQUENCE [LARGE SCALE GENOMIC DNA]</scope>
    <source>
        <strain evidence="1 2">NSE70-1</strain>
    </source>
</reference>
<keyword evidence="2" id="KW-1185">Reference proteome</keyword>
<dbReference type="RefSeq" id="WP_249905297.1">
    <property type="nucleotide sequence ID" value="NZ_JAMGBA010000004.1"/>
</dbReference>
<protein>
    <submittedName>
        <fullName evidence="1">Uncharacterized protein</fullName>
    </submittedName>
</protein>
<gene>
    <name evidence="1" type="ORF">LZ496_13740</name>
</gene>
<evidence type="ECO:0000313" key="2">
    <source>
        <dbReference type="Proteomes" id="UP001203410"/>
    </source>
</evidence>
<dbReference type="EMBL" id="JAMGBA010000004">
    <property type="protein sequence ID" value="MCL6699837.1"/>
    <property type="molecule type" value="Genomic_DNA"/>
</dbReference>
<evidence type="ECO:0000313" key="1">
    <source>
        <dbReference type="EMBL" id="MCL6699837.1"/>
    </source>
</evidence>